<keyword evidence="2" id="KW-0378">Hydrolase</keyword>
<dbReference type="InterPro" id="IPR000086">
    <property type="entry name" value="NUDIX_hydrolase_dom"/>
</dbReference>
<dbReference type="AlphaFoldDB" id="A0A8J3YR40"/>
<dbReference type="InterPro" id="IPR015797">
    <property type="entry name" value="NUDIX_hydrolase-like_dom_sf"/>
</dbReference>
<dbReference type="Gene3D" id="3.90.79.10">
    <property type="entry name" value="Nucleoside Triphosphate Pyrophosphohydrolase"/>
    <property type="match status" value="1"/>
</dbReference>
<dbReference type="Pfam" id="PF00293">
    <property type="entry name" value="NUDIX"/>
    <property type="match status" value="1"/>
</dbReference>
<evidence type="ECO:0000313" key="4">
    <source>
        <dbReference type="EMBL" id="GIJ50114.1"/>
    </source>
</evidence>
<evidence type="ECO:0000256" key="1">
    <source>
        <dbReference type="ARBA" id="ARBA00001946"/>
    </source>
</evidence>
<proteinExistence type="predicted"/>
<dbReference type="EMBL" id="BOPF01000033">
    <property type="protein sequence ID" value="GIJ50114.1"/>
    <property type="molecule type" value="Genomic_DNA"/>
</dbReference>
<feature type="domain" description="Nudix hydrolase" evidence="3">
    <location>
        <begin position="59"/>
        <end position="188"/>
    </location>
</feature>
<evidence type="ECO:0000256" key="2">
    <source>
        <dbReference type="ARBA" id="ARBA00022801"/>
    </source>
</evidence>
<organism evidence="4 5">
    <name type="scientific">Virgisporangium aliadipatigenens</name>
    <dbReference type="NCBI Taxonomy" id="741659"/>
    <lineage>
        <taxon>Bacteria</taxon>
        <taxon>Bacillati</taxon>
        <taxon>Actinomycetota</taxon>
        <taxon>Actinomycetes</taxon>
        <taxon>Micromonosporales</taxon>
        <taxon>Micromonosporaceae</taxon>
        <taxon>Virgisporangium</taxon>
    </lineage>
</organism>
<dbReference type="RefSeq" id="WP_203903561.1">
    <property type="nucleotide sequence ID" value="NZ_BOPF01000033.1"/>
</dbReference>
<keyword evidence="5" id="KW-1185">Reference proteome</keyword>
<dbReference type="PROSITE" id="PS00893">
    <property type="entry name" value="NUDIX_BOX"/>
    <property type="match status" value="1"/>
</dbReference>
<dbReference type="Proteomes" id="UP000619260">
    <property type="component" value="Unassembled WGS sequence"/>
</dbReference>
<dbReference type="PROSITE" id="PS51462">
    <property type="entry name" value="NUDIX"/>
    <property type="match status" value="1"/>
</dbReference>
<reference evidence="4" key="1">
    <citation type="submission" date="2021-01" db="EMBL/GenBank/DDBJ databases">
        <title>Whole genome shotgun sequence of Virgisporangium aliadipatigenens NBRC 105644.</title>
        <authorList>
            <person name="Komaki H."/>
            <person name="Tamura T."/>
        </authorList>
    </citation>
    <scope>NUCLEOTIDE SEQUENCE</scope>
    <source>
        <strain evidence="4">NBRC 105644</strain>
    </source>
</reference>
<dbReference type="PANTHER" id="PTHR43046">
    <property type="entry name" value="GDP-MANNOSE MANNOSYL HYDROLASE"/>
    <property type="match status" value="1"/>
</dbReference>
<name>A0A8J3YR40_9ACTN</name>
<dbReference type="GO" id="GO:0016787">
    <property type="term" value="F:hydrolase activity"/>
    <property type="evidence" value="ECO:0007669"/>
    <property type="project" value="UniProtKB-KW"/>
</dbReference>
<dbReference type="SUPFAM" id="SSF55811">
    <property type="entry name" value="Nudix"/>
    <property type="match status" value="1"/>
</dbReference>
<comment type="cofactor">
    <cofactor evidence="1">
        <name>Mg(2+)</name>
        <dbReference type="ChEBI" id="CHEBI:18420"/>
    </cofactor>
</comment>
<evidence type="ECO:0000259" key="3">
    <source>
        <dbReference type="PROSITE" id="PS51462"/>
    </source>
</evidence>
<gene>
    <name evidence="4" type="ORF">Val02_70000</name>
</gene>
<dbReference type="PANTHER" id="PTHR43046:SF16">
    <property type="entry name" value="ADP-RIBOSE PYROPHOSPHATASE YJHB-RELATED"/>
    <property type="match status" value="1"/>
</dbReference>
<evidence type="ECO:0000313" key="5">
    <source>
        <dbReference type="Proteomes" id="UP000619260"/>
    </source>
</evidence>
<protein>
    <recommendedName>
        <fullName evidence="3">Nudix hydrolase domain-containing protein</fullName>
    </recommendedName>
</protein>
<dbReference type="InterPro" id="IPR020084">
    <property type="entry name" value="NUDIX_hydrolase_CS"/>
</dbReference>
<sequence length="200" mass="21162">MSDLTAIAARLRRTALDGLAGSTDPFNLERYRRVLALAAALEGRRVVPGPPPRDLGIRTPALGAEAAIFDDTDRLLLVKRAGDGTWALPGGVGEVGENLVDTAIREVREELGGLVVAATHLIGVFDNRLIGAPHASVPIVANYACRIVSGTPAVSSEVLEFGWFTPDGVEPLTIFHAHPAKIAAAFADRVRRAGRSLYPA</sequence>
<comment type="caution">
    <text evidence="4">The sequence shown here is derived from an EMBL/GenBank/DDBJ whole genome shotgun (WGS) entry which is preliminary data.</text>
</comment>
<accession>A0A8J3YR40</accession>